<evidence type="ECO:0000313" key="2">
    <source>
        <dbReference type="Proteomes" id="UP000824001"/>
    </source>
</evidence>
<gene>
    <name evidence="1" type="ORF">IAC18_00410</name>
</gene>
<dbReference type="AlphaFoldDB" id="A0A9D1FBT8"/>
<evidence type="ECO:0000313" key="1">
    <source>
        <dbReference type="EMBL" id="HIS65998.1"/>
    </source>
</evidence>
<reference evidence="1" key="2">
    <citation type="journal article" date="2021" name="PeerJ">
        <title>Extensive microbial diversity within the chicken gut microbiome revealed by metagenomics and culture.</title>
        <authorList>
            <person name="Gilroy R."/>
            <person name="Ravi A."/>
            <person name="Getino M."/>
            <person name="Pursley I."/>
            <person name="Horton D.L."/>
            <person name="Alikhan N.F."/>
            <person name="Baker D."/>
            <person name="Gharbi K."/>
            <person name="Hall N."/>
            <person name="Watson M."/>
            <person name="Adriaenssens E.M."/>
            <person name="Foster-Nyarko E."/>
            <person name="Jarju S."/>
            <person name="Secka A."/>
            <person name="Antonio M."/>
            <person name="Oren A."/>
            <person name="Chaudhuri R.R."/>
            <person name="La Ragione R."/>
            <person name="Hildebrand F."/>
            <person name="Pallen M.J."/>
        </authorList>
    </citation>
    <scope>NUCLEOTIDE SEQUENCE</scope>
    <source>
        <strain evidence="1">ChiHjej10B9-9673</strain>
    </source>
</reference>
<dbReference type="EMBL" id="DVJK01000013">
    <property type="protein sequence ID" value="HIS65998.1"/>
    <property type="molecule type" value="Genomic_DNA"/>
</dbReference>
<protein>
    <submittedName>
        <fullName evidence="1">Uncharacterized protein</fullName>
    </submittedName>
</protein>
<organism evidence="1 2">
    <name type="scientific">Candidatus Scatomorpha merdipullorum</name>
    <dbReference type="NCBI Taxonomy" id="2840927"/>
    <lineage>
        <taxon>Bacteria</taxon>
        <taxon>Bacillati</taxon>
        <taxon>Bacillota</taxon>
        <taxon>Clostridia</taxon>
        <taxon>Eubacteriales</taxon>
        <taxon>Candidatus Scatomorpha</taxon>
    </lineage>
</organism>
<accession>A0A9D1FBT8</accession>
<dbReference type="Proteomes" id="UP000824001">
    <property type="component" value="Unassembled WGS sequence"/>
</dbReference>
<sequence>MFGYVIANSASLTPEQLARYKNCYCGLCRALRLRHGRLSRMTLTYDMTFLVLLLEAMYEPETESGEERCFLHPAKKHAYTSSAVTDYAADMNLVLAYQNCLDDWLDERRLLSRAEAAAMRAQYERCRERYPDKCAFIEARLAELAEIERRGETNPDMGAKCFGELMGELFVIYPEDDVWSPRLRRFGAELGEFIYIMDAALDLEADKKRGSYNAVAAFAEGKTPEELREVLTMLIGECTELFELLPIVQDAELMRNILYSGVWTRYNAEAARRQGKGEKAGES</sequence>
<proteinExistence type="predicted"/>
<comment type="caution">
    <text evidence="1">The sequence shown here is derived from an EMBL/GenBank/DDBJ whole genome shotgun (WGS) entry which is preliminary data.</text>
</comment>
<dbReference type="Pfam" id="PF18937">
    <property type="entry name" value="DUF5685"/>
    <property type="match status" value="1"/>
</dbReference>
<dbReference type="InterPro" id="IPR043740">
    <property type="entry name" value="DUF5685"/>
</dbReference>
<name>A0A9D1FBT8_9FIRM</name>
<reference evidence="1" key="1">
    <citation type="submission" date="2020-10" db="EMBL/GenBank/DDBJ databases">
        <authorList>
            <person name="Gilroy R."/>
        </authorList>
    </citation>
    <scope>NUCLEOTIDE SEQUENCE</scope>
    <source>
        <strain evidence="1">ChiHjej10B9-9673</strain>
    </source>
</reference>